<evidence type="ECO:0000313" key="2">
    <source>
        <dbReference type="Proteomes" id="UP000289372"/>
    </source>
</evidence>
<reference evidence="1 2" key="1">
    <citation type="submission" date="2018-02" db="EMBL/GenBank/DDBJ databases">
        <title>Characterization of Xanthomonas diversity in transplant houses and field plants.</title>
        <authorList>
            <person name="Abrahamian P."/>
            <person name="Timilsina S."/>
            <person name="Minsavage G.V."/>
            <person name="Goss E.M."/>
            <person name="Jones J.B."/>
            <person name="Vallad G.E."/>
        </authorList>
    </citation>
    <scope>NUCLEOTIDE SEQUENCE [LARGE SCALE GENOMIC DNA]</scope>
    <source>
        <strain evidence="1 2">GEV2132</strain>
    </source>
</reference>
<organism evidence="1 2">
    <name type="scientific">Xanthomonas perforans</name>
    <dbReference type="NCBI Taxonomy" id="442694"/>
    <lineage>
        <taxon>Bacteria</taxon>
        <taxon>Pseudomonadati</taxon>
        <taxon>Pseudomonadota</taxon>
        <taxon>Gammaproteobacteria</taxon>
        <taxon>Lysobacterales</taxon>
        <taxon>Lysobacteraceae</taxon>
        <taxon>Xanthomonas</taxon>
    </lineage>
</organism>
<accession>A0AAQ0YVG9</accession>
<sequence>MAPGATSETTAPTAMRARPVLGIGMRHSYTAVTAARPHSPDALPLHSLAVPRPSCLTGHAGRALPRNPM</sequence>
<proteinExistence type="predicted"/>
<evidence type="ECO:0000313" key="1">
    <source>
        <dbReference type="EMBL" id="RXD55448.1"/>
    </source>
</evidence>
<gene>
    <name evidence="1" type="ORF">DB769_06685</name>
</gene>
<dbReference type="Proteomes" id="UP000289372">
    <property type="component" value="Unassembled WGS sequence"/>
</dbReference>
<name>A0AAQ0YVG9_XANPE</name>
<dbReference type="AlphaFoldDB" id="A0AAQ0YVG9"/>
<protein>
    <submittedName>
        <fullName evidence="1">Uncharacterized protein</fullName>
    </submittedName>
</protein>
<comment type="caution">
    <text evidence="1">The sequence shown here is derived from an EMBL/GenBank/DDBJ whole genome shotgun (WGS) entry which is preliminary data.</text>
</comment>
<dbReference type="EMBL" id="PUUL01000032">
    <property type="protein sequence ID" value="RXD55448.1"/>
    <property type="molecule type" value="Genomic_DNA"/>
</dbReference>